<protein>
    <recommendedName>
        <fullName evidence="1">Endoribonuclease L-PSP/chorismate mutase-like domain-containing protein</fullName>
    </recommendedName>
</protein>
<dbReference type="AlphaFoldDB" id="A0A1X9LLI8"/>
<keyword evidence="3" id="KW-1185">Reference proteome</keyword>
<dbReference type="Gene3D" id="3.30.1330.40">
    <property type="entry name" value="RutC-like"/>
    <property type="match status" value="1"/>
</dbReference>
<dbReference type="EMBL" id="CP020715">
    <property type="protein sequence ID" value="ARJ06076.1"/>
    <property type="molecule type" value="Genomic_DNA"/>
</dbReference>
<feature type="domain" description="Endoribonuclease L-PSP/chorismate mutase-like" evidence="1">
    <location>
        <begin position="68"/>
        <end position="216"/>
    </location>
</feature>
<sequence length="218" mass="22239">MSDGRDVRACLGVCDDAADDPQHRCHPQHVGLRRVGARPGGDRTRGRAGRLLQASGRVVGGVSVSIDQRLVELGIELPTTPAPAGAYVPAVVSGNLVFTAGQLPFVGGVLPATGKVGEGDGLVDPAEAKAFAATAALNALAAIEAELGSLDRVTRVVKVNGFVASDPSFVGQPGVINGASEFLHDVFGEIGVHARAAVGVAVLPLDSPVEVELVVEFE</sequence>
<dbReference type="PANTHER" id="PTHR43760">
    <property type="entry name" value="ENDORIBONUCLEASE-RELATED"/>
    <property type="match status" value="1"/>
</dbReference>
<dbReference type="InterPro" id="IPR013813">
    <property type="entry name" value="Endoribo_LPSP/chorism_mut-like"/>
</dbReference>
<accession>A0A1X9LLI8</accession>
<evidence type="ECO:0000313" key="2">
    <source>
        <dbReference type="EMBL" id="ARJ06076.1"/>
    </source>
</evidence>
<proteinExistence type="predicted"/>
<reference evidence="2 3" key="1">
    <citation type="submission" date="2017-04" db="EMBL/GenBank/DDBJ databases">
        <authorList>
            <person name="Afonso C.L."/>
            <person name="Miller P.J."/>
            <person name="Scott M.A."/>
            <person name="Spackman E."/>
            <person name="Goraichik I."/>
            <person name="Dimitrov K.M."/>
            <person name="Suarez D.L."/>
            <person name="Swayne D.E."/>
        </authorList>
    </citation>
    <scope>NUCLEOTIDE SEQUENCE [LARGE SCALE GENOMIC DNA]</scope>
    <source>
        <strain evidence="3">XA(T)</strain>
    </source>
</reference>
<dbReference type="CDD" id="cd02199">
    <property type="entry name" value="YjgF_YER057c_UK114_like_1"/>
    <property type="match status" value="1"/>
</dbReference>
<dbReference type="PANTHER" id="PTHR43760:SF1">
    <property type="entry name" value="ENDORIBONUCLEASE L-PSP_CHORISMATE MUTASE-LIKE DOMAIN-CONTAINING PROTEIN"/>
    <property type="match status" value="1"/>
</dbReference>
<evidence type="ECO:0000313" key="3">
    <source>
        <dbReference type="Proteomes" id="UP000192775"/>
    </source>
</evidence>
<dbReference type="SUPFAM" id="SSF55298">
    <property type="entry name" value="YjgF-like"/>
    <property type="match status" value="1"/>
</dbReference>
<name>A0A1X9LLI8_9MICO</name>
<dbReference type="Pfam" id="PF14588">
    <property type="entry name" value="YjgF_endoribonc"/>
    <property type="match status" value="1"/>
</dbReference>
<dbReference type="KEGG" id="cphy:B5808_13235"/>
<organism evidence="2 3">
    <name type="scientific">Cnuibacter physcomitrellae</name>
    <dbReference type="NCBI Taxonomy" id="1619308"/>
    <lineage>
        <taxon>Bacteria</taxon>
        <taxon>Bacillati</taxon>
        <taxon>Actinomycetota</taxon>
        <taxon>Actinomycetes</taxon>
        <taxon>Micrococcales</taxon>
        <taxon>Microbacteriaceae</taxon>
        <taxon>Cnuibacter</taxon>
    </lineage>
</organism>
<dbReference type="STRING" id="1619308.B5808_13235"/>
<dbReference type="Proteomes" id="UP000192775">
    <property type="component" value="Chromosome"/>
</dbReference>
<gene>
    <name evidence="2" type="ORF">B5808_13235</name>
</gene>
<evidence type="ECO:0000259" key="1">
    <source>
        <dbReference type="Pfam" id="PF14588"/>
    </source>
</evidence>
<dbReference type="InterPro" id="IPR035959">
    <property type="entry name" value="RutC-like_sf"/>
</dbReference>